<accession>A0A5B8YFW3</accession>
<dbReference type="GO" id="GO:0030488">
    <property type="term" value="P:tRNA methylation"/>
    <property type="evidence" value="ECO:0007669"/>
    <property type="project" value="UniProtKB-UniRule"/>
</dbReference>
<evidence type="ECO:0000313" key="16">
    <source>
        <dbReference type="Proteomes" id="UP000315995"/>
    </source>
</evidence>
<keyword evidence="4 13" id="KW-0698">rRNA processing</keyword>
<dbReference type="InterPro" id="IPR048641">
    <property type="entry name" value="RlmN_N"/>
</dbReference>
<name>A0A4Y6Q1K4_PERCE</name>
<proteinExistence type="inferred from homology"/>
<evidence type="ECO:0000256" key="13">
    <source>
        <dbReference type="HAMAP-Rule" id="MF_01849"/>
    </source>
</evidence>
<accession>A0A4Y6Q1K4</accession>
<dbReference type="GO" id="GO:0019843">
    <property type="term" value="F:rRNA binding"/>
    <property type="evidence" value="ECO:0007669"/>
    <property type="project" value="UniProtKB-UniRule"/>
</dbReference>
<evidence type="ECO:0000259" key="14">
    <source>
        <dbReference type="PROSITE" id="PS51918"/>
    </source>
</evidence>
<dbReference type="InterPro" id="IPR004383">
    <property type="entry name" value="rRNA_lsu_MTrfase_RlmN/Cfr"/>
</dbReference>
<comment type="cofactor">
    <cofactor evidence="13">
        <name>[4Fe-4S] cluster</name>
        <dbReference type="ChEBI" id="CHEBI:49883"/>
    </cofactor>
    <text evidence="13">Binds 1 [4Fe-4S] cluster. The cluster is coordinated with 3 cysteines and an exchangeable S-adenosyl-L-methionine.</text>
</comment>
<dbReference type="SUPFAM" id="SSF102114">
    <property type="entry name" value="Radical SAM enzymes"/>
    <property type="match status" value="1"/>
</dbReference>
<dbReference type="PIRSF" id="PIRSF006004">
    <property type="entry name" value="CHP00048"/>
    <property type="match status" value="1"/>
</dbReference>
<comment type="catalytic activity">
    <reaction evidence="13">
        <text>adenosine(2503) in 23S rRNA + 2 reduced [2Fe-2S]-[ferredoxin] + 2 S-adenosyl-L-methionine = 2-methyladenosine(2503) in 23S rRNA + 5'-deoxyadenosine + L-methionine + 2 oxidized [2Fe-2S]-[ferredoxin] + S-adenosyl-L-homocysteine</text>
        <dbReference type="Rhea" id="RHEA:42916"/>
        <dbReference type="Rhea" id="RHEA-COMP:10000"/>
        <dbReference type="Rhea" id="RHEA-COMP:10001"/>
        <dbReference type="Rhea" id="RHEA-COMP:10152"/>
        <dbReference type="Rhea" id="RHEA-COMP:10282"/>
        <dbReference type="ChEBI" id="CHEBI:17319"/>
        <dbReference type="ChEBI" id="CHEBI:33737"/>
        <dbReference type="ChEBI" id="CHEBI:33738"/>
        <dbReference type="ChEBI" id="CHEBI:57844"/>
        <dbReference type="ChEBI" id="CHEBI:57856"/>
        <dbReference type="ChEBI" id="CHEBI:59789"/>
        <dbReference type="ChEBI" id="CHEBI:74411"/>
        <dbReference type="ChEBI" id="CHEBI:74497"/>
        <dbReference type="EC" id="2.1.1.192"/>
    </reaction>
</comment>
<feature type="active site" description="S-methylcysteine intermediate" evidence="13">
    <location>
        <position position="360"/>
    </location>
</feature>
<dbReference type="CDD" id="cd01335">
    <property type="entry name" value="Radical_SAM"/>
    <property type="match status" value="1"/>
</dbReference>
<dbReference type="HAMAP" id="MF_01849">
    <property type="entry name" value="RNA_methyltr_RlmN"/>
    <property type="match status" value="1"/>
</dbReference>
<dbReference type="SMART" id="SM00729">
    <property type="entry name" value="Elp3"/>
    <property type="match status" value="1"/>
</dbReference>
<evidence type="ECO:0000256" key="3">
    <source>
        <dbReference type="ARBA" id="ARBA00022490"/>
    </source>
</evidence>
<dbReference type="EMBL" id="CP041186">
    <property type="protein sequence ID" value="QDG54456.1"/>
    <property type="molecule type" value="Genomic_DNA"/>
</dbReference>
<dbReference type="EC" id="2.1.1.192" evidence="13"/>
<dbReference type="InterPro" id="IPR040072">
    <property type="entry name" value="Methyltransferase_A"/>
</dbReference>
<dbReference type="SFLD" id="SFLDS00029">
    <property type="entry name" value="Radical_SAM"/>
    <property type="match status" value="1"/>
</dbReference>
<dbReference type="SFLD" id="SFLDF00275">
    <property type="entry name" value="adenosine_C2_methyltransferase"/>
    <property type="match status" value="1"/>
</dbReference>
<keyword evidence="5 13" id="KW-0489">Methyltransferase</keyword>
<comment type="catalytic activity">
    <reaction evidence="13">
        <text>adenosine(37) in tRNA + 2 reduced [2Fe-2S]-[ferredoxin] + 2 S-adenosyl-L-methionine = 2-methyladenosine(37) in tRNA + 5'-deoxyadenosine + L-methionine + 2 oxidized [2Fe-2S]-[ferredoxin] + S-adenosyl-L-homocysteine</text>
        <dbReference type="Rhea" id="RHEA:43332"/>
        <dbReference type="Rhea" id="RHEA-COMP:10000"/>
        <dbReference type="Rhea" id="RHEA-COMP:10001"/>
        <dbReference type="Rhea" id="RHEA-COMP:10162"/>
        <dbReference type="Rhea" id="RHEA-COMP:10485"/>
        <dbReference type="ChEBI" id="CHEBI:17319"/>
        <dbReference type="ChEBI" id="CHEBI:33737"/>
        <dbReference type="ChEBI" id="CHEBI:33738"/>
        <dbReference type="ChEBI" id="CHEBI:57844"/>
        <dbReference type="ChEBI" id="CHEBI:57856"/>
        <dbReference type="ChEBI" id="CHEBI:59789"/>
        <dbReference type="ChEBI" id="CHEBI:74411"/>
        <dbReference type="ChEBI" id="CHEBI:74497"/>
        <dbReference type="EC" id="2.1.1.192"/>
    </reaction>
</comment>
<dbReference type="OrthoDB" id="9793973at2"/>
<protein>
    <recommendedName>
        <fullName evidence="13">Probable dual-specificity RNA methyltransferase RlmN</fullName>
        <ecNumber evidence="13">2.1.1.192</ecNumber>
    </recommendedName>
    <alternativeName>
        <fullName evidence="13">23S rRNA (adenine(2503)-C(2))-methyltransferase</fullName>
    </alternativeName>
    <alternativeName>
        <fullName evidence="13">23S rRNA m2A2503 methyltransferase</fullName>
    </alternativeName>
    <alternativeName>
        <fullName evidence="13">Ribosomal RNA large subunit methyltransferase N</fullName>
    </alternativeName>
    <alternativeName>
        <fullName evidence="13">tRNA (adenine(37)-C(2))-methyltransferase</fullName>
    </alternativeName>
    <alternativeName>
        <fullName evidence="13">tRNA m2A37 methyltransferase</fullName>
    </alternativeName>
</protein>
<feature type="active site" description="Proton acceptor" evidence="13">
    <location>
        <position position="117"/>
    </location>
</feature>
<evidence type="ECO:0000256" key="1">
    <source>
        <dbReference type="ARBA" id="ARBA00004496"/>
    </source>
</evidence>
<dbReference type="GO" id="GO:0046872">
    <property type="term" value="F:metal ion binding"/>
    <property type="evidence" value="ECO:0007669"/>
    <property type="project" value="UniProtKB-KW"/>
</dbReference>
<keyword evidence="3 13" id="KW-0963">Cytoplasm</keyword>
<dbReference type="GO" id="GO:0070040">
    <property type="term" value="F:rRNA (adenine(2503)-C2-)-methyltransferase activity"/>
    <property type="evidence" value="ECO:0007669"/>
    <property type="project" value="UniProtKB-UniRule"/>
</dbReference>
<feature type="binding site" evidence="13">
    <location>
        <begin position="187"/>
        <end position="188"/>
    </location>
    <ligand>
        <name>S-adenosyl-L-methionine</name>
        <dbReference type="ChEBI" id="CHEBI:59789"/>
    </ligand>
</feature>
<keyword evidence="10 13" id="KW-0408">Iron</keyword>
<evidence type="ECO:0000256" key="9">
    <source>
        <dbReference type="ARBA" id="ARBA00022723"/>
    </source>
</evidence>
<evidence type="ECO:0000256" key="12">
    <source>
        <dbReference type="ARBA" id="ARBA00023157"/>
    </source>
</evidence>
<sequence>MSIEINAHVEDAIAHLEQLEAGEASEPIDLMDFSLEELQAFVIEGLDERKFRADQLFEWMYTHLAEDIGEMTNLSKKFRARLEKIGRLQPIEFKGAHPSDDGTAKLTFKCDDNAIIETVLIPADGRNTLCISSQVGCAMGCTFCYTAKMGLRRHLSTAEIVAQVVIARQKMTEKYGHIGNIVFMGMGEPLHNYDNVVRAIRILTHQSGLDFSRRRVTVSTSGLVPQLEKLGKDVDVQLAISLNGTNNEQRGKLMPVNDRWDIHELLECLRNYPLEKRERITFEYVLIKGITDRLEDAARLVKLVDDIPCKVNIIPFNPHPETPFETPDEETILAFQQYLMDHGVHVLRRATRGRDEMAACGQLGKPGDRKLPAHLRKRLAKFEEEARQA</sequence>
<dbReference type="GO" id="GO:0070475">
    <property type="term" value="P:rRNA base methylation"/>
    <property type="evidence" value="ECO:0007669"/>
    <property type="project" value="UniProtKB-UniRule"/>
</dbReference>
<evidence type="ECO:0000256" key="2">
    <source>
        <dbReference type="ARBA" id="ARBA00022485"/>
    </source>
</evidence>
<dbReference type="PANTHER" id="PTHR30544:SF5">
    <property type="entry name" value="RADICAL SAM CORE DOMAIN-CONTAINING PROTEIN"/>
    <property type="match status" value="1"/>
</dbReference>
<evidence type="ECO:0000256" key="6">
    <source>
        <dbReference type="ARBA" id="ARBA00022679"/>
    </source>
</evidence>
<dbReference type="AlphaFoldDB" id="A0A4Y6Q1K4"/>
<keyword evidence="11 13" id="KW-0411">Iron-sulfur</keyword>
<evidence type="ECO:0000256" key="11">
    <source>
        <dbReference type="ARBA" id="ARBA00023014"/>
    </source>
</evidence>
<keyword evidence="2 13" id="KW-0004">4Fe-4S</keyword>
<dbReference type="Gene3D" id="1.10.150.530">
    <property type="match status" value="1"/>
</dbReference>
<dbReference type="PANTHER" id="PTHR30544">
    <property type="entry name" value="23S RRNA METHYLTRANSFERASE"/>
    <property type="match status" value="1"/>
</dbReference>
<evidence type="ECO:0000256" key="7">
    <source>
        <dbReference type="ARBA" id="ARBA00022691"/>
    </source>
</evidence>
<dbReference type="GO" id="GO:0051539">
    <property type="term" value="F:4 iron, 4 sulfur cluster binding"/>
    <property type="evidence" value="ECO:0007669"/>
    <property type="project" value="UniProtKB-UniRule"/>
</dbReference>
<evidence type="ECO:0000256" key="10">
    <source>
        <dbReference type="ARBA" id="ARBA00023004"/>
    </source>
</evidence>
<dbReference type="InterPro" id="IPR058240">
    <property type="entry name" value="rSAM_sf"/>
</dbReference>
<dbReference type="Pfam" id="PF21016">
    <property type="entry name" value="RlmN_N"/>
    <property type="match status" value="1"/>
</dbReference>
<feature type="binding site" evidence="13">
    <location>
        <position position="141"/>
    </location>
    <ligand>
        <name>[4Fe-4S] cluster</name>
        <dbReference type="ChEBI" id="CHEBI:49883"/>
        <note>4Fe-4S-S-AdoMet</note>
    </ligand>
</feature>
<dbReference type="SFLD" id="SFLDG01062">
    <property type="entry name" value="methyltransferase_(Class_A)"/>
    <property type="match status" value="1"/>
</dbReference>
<dbReference type="InterPro" id="IPR007197">
    <property type="entry name" value="rSAM"/>
</dbReference>
<comment type="function">
    <text evidence="13">Specifically methylates position 2 of adenine 2503 in 23S rRNA and position 2 of adenine 37 in tRNAs.</text>
</comment>
<dbReference type="Proteomes" id="UP000315995">
    <property type="component" value="Chromosome"/>
</dbReference>
<dbReference type="FunFam" id="3.20.20.70:FF:000014">
    <property type="entry name" value="Probable dual-specificity RNA methyltransferase RlmN"/>
    <property type="match status" value="1"/>
</dbReference>
<dbReference type="GO" id="GO:0005737">
    <property type="term" value="C:cytoplasm"/>
    <property type="evidence" value="ECO:0007669"/>
    <property type="project" value="UniProtKB-SubCell"/>
</dbReference>
<dbReference type="RefSeq" id="WP_141200900.1">
    <property type="nucleotide sequence ID" value="NZ_CP041186.1"/>
</dbReference>
<feature type="binding site" evidence="13">
    <location>
        <position position="317"/>
    </location>
    <ligand>
        <name>S-adenosyl-L-methionine</name>
        <dbReference type="ChEBI" id="CHEBI:59789"/>
    </ligand>
</feature>
<keyword evidence="9 13" id="KW-0479">Metal-binding</keyword>
<reference evidence="15 16" key="1">
    <citation type="submission" date="2019-06" db="EMBL/GenBank/DDBJ databases">
        <title>Persicimonas caeni gen. nov., sp. nov., a predatory bacterium isolated from solar saltern.</title>
        <authorList>
            <person name="Wang S."/>
        </authorList>
    </citation>
    <scope>NUCLEOTIDE SEQUENCE [LARGE SCALE GENOMIC DNA]</scope>
    <source>
        <strain evidence="15 16">YN101</strain>
    </source>
</reference>
<dbReference type="InterPro" id="IPR006638">
    <property type="entry name" value="Elp3/MiaA/NifB-like_rSAM"/>
</dbReference>
<dbReference type="PROSITE" id="PS51918">
    <property type="entry name" value="RADICAL_SAM"/>
    <property type="match status" value="1"/>
</dbReference>
<dbReference type="GO" id="GO:0002935">
    <property type="term" value="F:tRNA (adenine(37)-C2)-methyltransferase activity"/>
    <property type="evidence" value="ECO:0007669"/>
    <property type="project" value="UniProtKB-UniRule"/>
</dbReference>
<feature type="binding site" evidence="13">
    <location>
        <begin position="241"/>
        <end position="243"/>
    </location>
    <ligand>
        <name>S-adenosyl-L-methionine</name>
        <dbReference type="ChEBI" id="CHEBI:59789"/>
    </ligand>
</feature>
<dbReference type="Pfam" id="PF04055">
    <property type="entry name" value="Radical_SAM"/>
    <property type="match status" value="1"/>
</dbReference>
<keyword evidence="8 13" id="KW-0819">tRNA processing</keyword>
<keyword evidence="12 13" id="KW-1015">Disulfide bond</keyword>
<dbReference type="InterPro" id="IPR013785">
    <property type="entry name" value="Aldolase_TIM"/>
</dbReference>
<dbReference type="Gene3D" id="3.20.20.70">
    <property type="entry name" value="Aldolase class I"/>
    <property type="match status" value="1"/>
</dbReference>
<feature type="binding site" evidence="13">
    <location>
        <position position="219"/>
    </location>
    <ligand>
        <name>S-adenosyl-L-methionine</name>
        <dbReference type="ChEBI" id="CHEBI:59789"/>
    </ligand>
</feature>
<dbReference type="InterPro" id="IPR027492">
    <property type="entry name" value="RNA_MTrfase_RlmN"/>
</dbReference>
<feature type="domain" description="Radical SAM core" evidence="14">
    <location>
        <begin position="123"/>
        <end position="348"/>
    </location>
</feature>
<keyword evidence="7 13" id="KW-0949">S-adenosyl-L-methionine</keyword>
<comment type="subcellular location">
    <subcellularLocation>
        <location evidence="1 13">Cytoplasm</location>
    </subcellularLocation>
</comment>
<comment type="similarity">
    <text evidence="13">Belongs to the radical SAM superfamily. RlmN family.</text>
</comment>
<evidence type="ECO:0000313" key="15">
    <source>
        <dbReference type="EMBL" id="QDG54456.1"/>
    </source>
</evidence>
<comment type="caution">
    <text evidence="13">Lacks conserved residue(s) required for the propagation of feature annotation.</text>
</comment>
<keyword evidence="16" id="KW-1185">Reference proteome</keyword>
<evidence type="ECO:0000256" key="8">
    <source>
        <dbReference type="ARBA" id="ARBA00022694"/>
    </source>
</evidence>
<dbReference type="NCBIfam" id="TIGR00048">
    <property type="entry name" value="rRNA_mod_RlmN"/>
    <property type="match status" value="1"/>
</dbReference>
<dbReference type="GO" id="GO:0000049">
    <property type="term" value="F:tRNA binding"/>
    <property type="evidence" value="ECO:0007669"/>
    <property type="project" value="UniProtKB-UniRule"/>
</dbReference>
<organism evidence="15 16">
    <name type="scientific">Persicimonas caeni</name>
    <dbReference type="NCBI Taxonomy" id="2292766"/>
    <lineage>
        <taxon>Bacteria</taxon>
        <taxon>Deltaproteobacteria</taxon>
        <taxon>Bradymonadales</taxon>
        <taxon>Bradymonadaceae</taxon>
        <taxon>Persicimonas</taxon>
    </lineage>
</organism>
<comment type="miscellaneous">
    <text evidence="13">Reaction proceeds by a ping-pong mechanism involving intermediate methylation of a conserved cysteine residue.</text>
</comment>
<gene>
    <name evidence="13 15" type="primary">rlmN</name>
    <name evidence="15" type="ORF">FIV42_28040</name>
</gene>
<evidence type="ECO:0000256" key="4">
    <source>
        <dbReference type="ARBA" id="ARBA00022552"/>
    </source>
</evidence>
<keyword evidence="6 13" id="KW-0808">Transferase</keyword>
<evidence type="ECO:0000256" key="5">
    <source>
        <dbReference type="ARBA" id="ARBA00022603"/>
    </source>
</evidence>
<feature type="binding site" evidence="13">
    <location>
        <position position="144"/>
    </location>
    <ligand>
        <name>[4Fe-4S] cluster</name>
        <dbReference type="ChEBI" id="CHEBI:49883"/>
        <note>4Fe-4S-S-AdoMet</note>
    </ligand>
</feature>
<feature type="binding site" evidence="13">
    <location>
        <position position="137"/>
    </location>
    <ligand>
        <name>[4Fe-4S] cluster</name>
        <dbReference type="ChEBI" id="CHEBI:49883"/>
        <note>4Fe-4S-S-AdoMet</note>
    </ligand>
</feature>